<evidence type="ECO:0000256" key="4">
    <source>
        <dbReference type="ARBA" id="ARBA00022833"/>
    </source>
</evidence>
<dbReference type="GO" id="GO:0000122">
    <property type="term" value="P:negative regulation of transcription by RNA polymerase II"/>
    <property type="evidence" value="ECO:0007669"/>
    <property type="project" value="TreeGrafter"/>
</dbReference>
<evidence type="ECO:0000256" key="5">
    <source>
        <dbReference type="ARBA" id="ARBA00023015"/>
    </source>
</evidence>
<evidence type="ECO:0000256" key="6">
    <source>
        <dbReference type="ARBA" id="ARBA00023163"/>
    </source>
</evidence>
<proteinExistence type="predicted"/>
<dbReference type="PROSITE" id="PS50114">
    <property type="entry name" value="GATA_ZN_FINGER_2"/>
    <property type="match status" value="1"/>
</dbReference>
<keyword evidence="2" id="KW-0479">Metal-binding</keyword>
<dbReference type="InterPro" id="IPR039355">
    <property type="entry name" value="Transcription_factor_GATA"/>
</dbReference>
<dbReference type="SUPFAM" id="SSF141571">
    <property type="entry name" value="Pentapeptide repeat-like"/>
    <property type="match status" value="1"/>
</dbReference>
<keyword evidence="5" id="KW-0805">Transcription regulation</keyword>
<dbReference type="Pfam" id="PF00320">
    <property type="entry name" value="GATA"/>
    <property type="match status" value="1"/>
</dbReference>
<evidence type="ECO:0000256" key="2">
    <source>
        <dbReference type="ARBA" id="ARBA00022723"/>
    </source>
</evidence>
<keyword evidence="6" id="KW-0804">Transcription</keyword>
<accession>A0A8R1DG52</accession>
<dbReference type="GO" id="GO:0000981">
    <property type="term" value="F:DNA-binding transcription factor activity, RNA polymerase II-specific"/>
    <property type="evidence" value="ECO:0007669"/>
    <property type="project" value="TreeGrafter"/>
</dbReference>
<dbReference type="SUPFAM" id="SSF57716">
    <property type="entry name" value="Glucocorticoid receptor-like (DNA-binding domain)"/>
    <property type="match status" value="1"/>
</dbReference>
<keyword evidence="4" id="KW-0862">Zinc</keyword>
<protein>
    <submittedName>
        <fullName evidence="11">GATA-type domain-containing protein</fullName>
    </submittedName>
</protein>
<sequence>MYPASSPSSSESTNNQNCYAYAVWKDGVLHPQVMQFSQSHGNPTPDEEFAQQAGENLNFAENVANQYNPMMEQAMFYEEFGQYFTMPMYNVAPIHPPPPPPPPHEHSSMFGSIDQNAQPTGYVQYGMEPQNYCVDADKENVPVKARESRRAAPVKKTSNFHRNSQCSNPNCGTRETTLWRRTEQGAVECNGCSLYYRKNGVQRPAELCQKAIMRRNRRPRVSNVFSYVSAIELSGIELPGVELPGIELPGIELPGIELPGVELPGVELPGVELPGVELPGIELPGIELPGIELPGVELPGIELPGIELPGIELTGGRIHERLLRKSIYLDHCSLSYSLVYRSESDNI</sequence>
<dbReference type="GO" id="GO:0008270">
    <property type="term" value="F:zinc ion binding"/>
    <property type="evidence" value="ECO:0007669"/>
    <property type="project" value="UniProtKB-KW"/>
</dbReference>
<evidence type="ECO:0000313" key="12">
    <source>
        <dbReference type="Proteomes" id="UP000005237"/>
    </source>
</evidence>
<dbReference type="GO" id="GO:0045944">
    <property type="term" value="P:positive regulation of transcription by RNA polymerase II"/>
    <property type="evidence" value="ECO:0007669"/>
    <property type="project" value="TreeGrafter"/>
</dbReference>
<organism evidence="11 12">
    <name type="scientific">Caenorhabditis japonica</name>
    <dbReference type="NCBI Taxonomy" id="281687"/>
    <lineage>
        <taxon>Eukaryota</taxon>
        <taxon>Metazoa</taxon>
        <taxon>Ecdysozoa</taxon>
        <taxon>Nematoda</taxon>
        <taxon>Chromadorea</taxon>
        <taxon>Rhabditida</taxon>
        <taxon>Rhabditina</taxon>
        <taxon>Rhabditomorpha</taxon>
        <taxon>Rhabditoidea</taxon>
        <taxon>Rhabditidae</taxon>
        <taxon>Peloderinae</taxon>
        <taxon>Caenorhabditis</taxon>
    </lineage>
</organism>
<name>A0A8R1DG52_CAEJA</name>
<dbReference type="PANTHER" id="PTHR10071:SF332">
    <property type="entry name" value="GATA TRANSCRIPTION FACTOR END-1"/>
    <property type="match status" value="1"/>
</dbReference>
<dbReference type="PANTHER" id="PTHR10071">
    <property type="entry name" value="TRANSCRIPTION FACTOR GATA FAMILY MEMBER"/>
    <property type="match status" value="1"/>
</dbReference>
<dbReference type="GO" id="GO:0005634">
    <property type="term" value="C:nucleus"/>
    <property type="evidence" value="ECO:0007669"/>
    <property type="project" value="UniProtKB-SubCell"/>
</dbReference>
<dbReference type="EnsemblMetazoa" id="CJA01519b.1">
    <property type="protein sequence ID" value="CJA01519b.1"/>
    <property type="gene ID" value="WBGene00120723"/>
</dbReference>
<dbReference type="InterPro" id="IPR000679">
    <property type="entry name" value="Znf_GATA"/>
</dbReference>
<evidence type="ECO:0000256" key="7">
    <source>
        <dbReference type="ARBA" id="ARBA00023242"/>
    </source>
</evidence>
<dbReference type="GO" id="GO:0045165">
    <property type="term" value="P:cell fate commitment"/>
    <property type="evidence" value="ECO:0007669"/>
    <property type="project" value="TreeGrafter"/>
</dbReference>
<keyword evidence="12" id="KW-1185">Reference proteome</keyword>
<evidence type="ECO:0000259" key="10">
    <source>
        <dbReference type="PROSITE" id="PS50114"/>
    </source>
</evidence>
<dbReference type="InterPro" id="IPR013088">
    <property type="entry name" value="Znf_NHR/GATA"/>
</dbReference>
<evidence type="ECO:0000313" key="11">
    <source>
        <dbReference type="EnsemblMetazoa" id="CJA01519b.1"/>
    </source>
</evidence>
<dbReference type="GO" id="GO:0000978">
    <property type="term" value="F:RNA polymerase II cis-regulatory region sequence-specific DNA binding"/>
    <property type="evidence" value="ECO:0007669"/>
    <property type="project" value="TreeGrafter"/>
</dbReference>
<evidence type="ECO:0000256" key="8">
    <source>
        <dbReference type="PROSITE-ProRule" id="PRU00094"/>
    </source>
</evidence>
<dbReference type="FunFam" id="3.30.50.10:FF:000045">
    <property type="entry name" value="Transcription factor elt-7"/>
    <property type="match status" value="1"/>
</dbReference>
<evidence type="ECO:0000256" key="3">
    <source>
        <dbReference type="ARBA" id="ARBA00022771"/>
    </source>
</evidence>
<dbReference type="AlphaFoldDB" id="A0A8R1DG52"/>
<dbReference type="SMART" id="SM00401">
    <property type="entry name" value="ZnF_GATA"/>
    <property type="match status" value="1"/>
</dbReference>
<evidence type="ECO:0000256" key="9">
    <source>
        <dbReference type="SAM" id="MobiDB-lite"/>
    </source>
</evidence>
<feature type="region of interest" description="Disordered" evidence="9">
    <location>
        <begin position="144"/>
        <end position="165"/>
    </location>
</feature>
<dbReference type="Gene3D" id="3.30.50.10">
    <property type="entry name" value="Erythroid Transcription Factor GATA-1, subunit A"/>
    <property type="match status" value="1"/>
</dbReference>
<reference evidence="11" key="2">
    <citation type="submission" date="2022-06" db="UniProtKB">
        <authorList>
            <consortium name="EnsemblMetazoa"/>
        </authorList>
    </citation>
    <scope>IDENTIFICATION</scope>
    <source>
        <strain evidence="11">DF5081</strain>
    </source>
</reference>
<reference evidence="12" key="1">
    <citation type="submission" date="2010-08" db="EMBL/GenBank/DDBJ databases">
        <authorList>
            <consortium name="Caenorhabditis japonica Sequencing Consortium"/>
            <person name="Wilson R.K."/>
        </authorList>
    </citation>
    <scope>NUCLEOTIDE SEQUENCE [LARGE SCALE GENOMIC DNA]</scope>
    <source>
        <strain evidence="12">DF5081</strain>
    </source>
</reference>
<keyword evidence="7" id="KW-0539">Nucleus</keyword>
<keyword evidence="3 8" id="KW-0863">Zinc-finger</keyword>
<comment type="subcellular location">
    <subcellularLocation>
        <location evidence="1">Nucleus</location>
    </subcellularLocation>
</comment>
<feature type="domain" description="GATA-type" evidence="10">
    <location>
        <begin position="170"/>
        <end position="215"/>
    </location>
</feature>
<dbReference type="Gene3D" id="2.160.20.80">
    <property type="entry name" value="E3 ubiquitin-protein ligase SopA"/>
    <property type="match status" value="1"/>
</dbReference>
<dbReference type="Proteomes" id="UP000005237">
    <property type="component" value="Unassembled WGS sequence"/>
</dbReference>
<feature type="compositionally biased region" description="Polar residues" evidence="9">
    <location>
        <begin position="156"/>
        <end position="165"/>
    </location>
</feature>
<dbReference type="CDD" id="cd00202">
    <property type="entry name" value="ZnF_GATA"/>
    <property type="match status" value="1"/>
</dbReference>
<evidence type="ECO:0000256" key="1">
    <source>
        <dbReference type="ARBA" id="ARBA00004123"/>
    </source>
</evidence>